<keyword evidence="2" id="KW-1185">Reference proteome</keyword>
<dbReference type="Gene3D" id="3.20.20.70">
    <property type="entry name" value="Aldolase class I"/>
    <property type="match status" value="1"/>
</dbReference>
<feature type="non-terminal residue" evidence="1">
    <location>
        <position position="1"/>
    </location>
</feature>
<evidence type="ECO:0000313" key="2">
    <source>
        <dbReference type="Proteomes" id="UP000275076"/>
    </source>
</evidence>
<accession>A0A428MXK9</accession>
<evidence type="ECO:0000313" key="1">
    <source>
        <dbReference type="EMBL" id="RSL30888.1"/>
    </source>
</evidence>
<sequence length="78" mass="8963">IFTAEQALEAVESKNVELLALGRQILLDHNFINKIQNGKEDDIISKFDPDREDKHDLPPNLWKQFNGGFYPLPRTDGK</sequence>
<proteinExistence type="predicted"/>
<dbReference type="EMBL" id="RBVX01000030">
    <property type="protein sequence ID" value="RSL30888.1"/>
    <property type="molecule type" value="Genomic_DNA"/>
</dbReference>
<name>A0A428MXK9_9BACI</name>
<gene>
    <name evidence="1" type="ORF">D7Z54_23205</name>
</gene>
<protein>
    <submittedName>
        <fullName evidence="1">NADH-dependent flavin oxidoreductase</fullName>
    </submittedName>
</protein>
<dbReference type="Proteomes" id="UP000275076">
    <property type="component" value="Unassembled WGS sequence"/>
</dbReference>
<dbReference type="SUPFAM" id="SSF51395">
    <property type="entry name" value="FMN-linked oxidoreductases"/>
    <property type="match status" value="1"/>
</dbReference>
<comment type="caution">
    <text evidence="1">The sequence shown here is derived from an EMBL/GenBank/DDBJ whole genome shotgun (WGS) entry which is preliminary data.</text>
</comment>
<organism evidence="1 2">
    <name type="scientific">Salibacterium salarium</name>
    <dbReference type="NCBI Taxonomy" id="284579"/>
    <lineage>
        <taxon>Bacteria</taxon>
        <taxon>Bacillati</taxon>
        <taxon>Bacillota</taxon>
        <taxon>Bacilli</taxon>
        <taxon>Bacillales</taxon>
        <taxon>Bacillaceae</taxon>
    </lineage>
</organism>
<reference evidence="1 2" key="1">
    <citation type="submission" date="2018-10" db="EMBL/GenBank/DDBJ databases">
        <title>Draft genome sequence of Bacillus salarius IM0101, isolated from a hypersaline soil in Inner Mongolia, China.</title>
        <authorList>
            <person name="Yamprayoonswat W."/>
            <person name="Boonvisut S."/>
            <person name="Jumpathong W."/>
            <person name="Sittihan S."/>
            <person name="Ruangsuj P."/>
            <person name="Wanthongcharoen S."/>
            <person name="Thongpramul N."/>
            <person name="Pimmason S."/>
            <person name="Yu B."/>
            <person name="Yasawong M."/>
        </authorList>
    </citation>
    <scope>NUCLEOTIDE SEQUENCE [LARGE SCALE GENOMIC DNA]</scope>
    <source>
        <strain evidence="1 2">IM0101</strain>
    </source>
</reference>
<dbReference type="InterPro" id="IPR013785">
    <property type="entry name" value="Aldolase_TIM"/>
</dbReference>
<dbReference type="AlphaFoldDB" id="A0A428MXK9"/>